<dbReference type="OrthoDB" id="8481584at2"/>
<sequence>MWAAGTERGFTLLEMILVLVIATLVLSLAAPRLSKLMPGMALRADTQKVAALLRKIRADAVASGQPQALRWDPQLHALVPDQGQLLPLAAGVQFHPSGPKGPWRFYPDGSSSDFALELSADGNQYRIDVNWLTGKVSIHD</sequence>
<evidence type="ECO:0000313" key="14">
    <source>
        <dbReference type="Proteomes" id="UP000006755"/>
    </source>
</evidence>
<dbReference type="SUPFAM" id="SSF54523">
    <property type="entry name" value="Pili subunits"/>
    <property type="match status" value="1"/>
</dbReference>
<proteinExistence type="inferred from homology"/>
<feature type="transmembrane region" description="Helical" evidence="11">
    <location>
        <begin position="12"/>
        <end position="30"/>
    </location>
</feature>
<reference evidence="13 14" key="1">
    <citation type="journal article" date="2012" name="J. Bacteriol.">
        <title>Genome Sequence of Gallaecimonas xiamenensis Type Strain 3-C-1.</title>
        <authorList>
            <person name="Lai Q."/>
            <person name="Wang L."/>
            <person name="Wang W."/>
            <person name="Shao Z."/>
        </authorList>
    </citation>
    <scope>NUCLEOTIDE SEQUENCE [LARGE SCALE GENOMIC DNA]</scope>
    <source>
        <strain evidence="13 14">3-C-1</strain>
    </source>
</reference>
<evidence type="ECO:0000313" key="13">
    <source>
        <dbReference type="EMBL" id="EKE75975.1"/>
    </source>
</evidence>
<feature type="domain" description="General secretion pathway GspH" evidence="12">
    <location>
        <begin position="46"/>
        <end position="132"/>
    </location>
</feature>
<evidence type="ECO:0000256" key="7">
    <source>
        <dbReference type="ARBA" id="ARBA00022989"/>
    </source>
</evidence>
<dbReference type="eggNOG" id="COG4970">
    <property type="taxonomic scope" value="Bacteria"/>
</dbReference>
<dbReference type="Pfam" id="PF07963">
    <property type="entry name" value="N_methyl"/>
    <property type="match status" value="1"/>
</dbReference>
<dbReference type="NCBIfam" id="TIGR02532">
    <property type="entry name" value="IV_pilin_GFxxxE"/>
    <property type="match status" value="1"/>
</dbReference>
<name>K2KF24_9GAMM</name>
<keyword evidence="5" id="KW-0997">Cell inner membrane</keyword>
<keyword evidence="3" id="KW-1003">Cell membrane</keyword>
<organism evidence="13 14">
    <name type="scientific">Gallaecimonas xiamenensis 3-C-1</name>
    <dbReference type="NCBI Taxonomy" id="745411"/>
    <lineage>
        <taxon>Bacteria</taxon>
        <taxon>Pseudomonadati</taxon>
        <taxon>Pseudomonadota</taxon>
        <taxon>Gammaproteobacteria</taxon>
        <taxon>Enterobacterales</taxon>
        <taxon>Gallaecimonadaceae</taxon>
        <taxon>Gallaecimonas</taxon>
    </lineage>
</organism>
<protein>
    <recommendedName>
        <fullName evidence="2">Type II secretion system protein H</fullName>
    </recommendedName>
    <alternativeName>
        <fullName evidence="10">General secretion pathway protein H</fullName>
    </alternativeName>
</protein>
<comment type="subcellular location">
    <subcellularLocation>
        <location evidence="1">Cell inner membrane</location>
        <topology evidence="1">Single-pass membrane protein</topology>
    </subcellularLocation>
</comment>
<dbReference type="AlphaFoldDB" id="K2KF24"/>
<comment type="similarity">
    <text evidence="9">Belongs to the GSP H family.</text>
</comment>
<dbReference type="GO" id="GO:0015627">
    <property type="term" value="C:type II protein secretion system complex"/>
    <property type="evidence" value="ECO:0007669"/>
    <property type="project" value="InterPro"/>
</dbReference>
<dbReference type="Proteomes" id="UP000006755">
    <property type="component" value="Unassembled WGS sequence"/>
</dbReference>
<dbReference type="InterPro" id="IPR045584">
    <property type="entry name" value="Pilin-like"/>
</dbReference>
<keyword evidence="4" id="KW-0488">Methylation</keyword>
<evidence type="ECO:0000256" key="11">
    <source>
        <dbReference type="SAM" id="Phobius"/>
    </source>
</evidence>
<evidence type="ECO:0000256" key="10">
    <source>
        <dbReference type="ARBA" id="ARBA00030775"/>
    </source>
</evidence>
<keyword evidence="8 11" id="KW-0472">Membrane</keyword>
<gene>
    <name evidence="13" type="ORF">B3C1_05932</name>
</gene>
<evidence type="ECO:0000256" key="9">
    <source>
        <dbReference type="ARBA" id="ARBA00025772"/>
    </source>
</evidence>
<evidence type="ECO:0000259" key="12">
    <source>
        <dbReference type="Pfam" id="PF12019"/>
    </source>
</evidence>
<evidence type="ECO:0000256" key="4">
    <source>
        <dbReference type="ARBA" id="ARBA00022481"/>
    </source>
</evidence>
<dbReference type="STRING" id="745411.B3C1_05932"/>
<evidence type="ECO:0000256" key="5">
    <source>
        <dbReference type="ARBA" id="ARBA00022519"/>
    </source>
</evidence>
<evidence type="ECO:0000256" key="3">
    <source>
        <dbReference type="ARBA" id="ARBA00022475"/>
    </source>
</evidence>
<dbReference type="GO" id="GO:0005886">
    <property type="term" value="C:plasma membrane"/>
    <property type="evidence" value="ECO:0007669"/>
    <property type="project" value="UniProtKB-SubCell"/>
</dbReference>
<dbReference type="InterPro" id="IPR012902">
    <property type="entry name" value="N_methyl_site"/>
</dbReference>
<comment type="caution">
    <text evidence="13">The sequence shown here is derived from an EMBL/GenBank/DDBJ whole genome shotgun (WGS) entry which is preliminary data.</text>
</comment>
<evidence type="ECO:0000256" key="8">
    <source>
        <dbReference type="ARBA" id="ARBA00023136"/>
    </source>
</evidence>
<dbReference type="EMBL" id="AMRI01000006">
    <property type="protein sequence ID" value="EKE75975.1"/>
    <property type="molecule type" value="Genomic_DNA"/>
</dbReference>
<keyword evidence="14" id="KW-1185">Reference proteome</keyword>
<dbReference type="InterPro" id="IPR022346">
    <property type="entry name" value="T2SS_GspH"/>
</dbReference>
<keyword evidence="7 11" id="KW-1133">Transmembrane helix</keyword>
<dbReference type="GO" id="GO:0015628">
    <property type="term" value="P:protein secretion by the type II secretion system"/>
    <property type="evidence" value="ECO:0007669"/>
    <property type="project" value="InterPro"/>
</dbReference>
<evidence type="ECO:0000256" key="2">
    <source>
        <dbReference type="ARBA" id="ARBA00021549"/>
    </source>
</evidence>
<evidence type="ECO:0000256" key="6">
    <source>
        <dbReference type="ARBA" id="ARBA00022692"/>
    </source>
</evidence>
<dbReference type="RefSeq" id="WP_008483566.1">
    <property type="nucleotide sequence ID" value="NZ_AMRI01000006.1"/>
</dbReference>
<evidence type="ECO:0000256" key="1">
    <source>
        <dbReference type="ARBA" id="ARBA00004377"/>
    </source>
</evidence>
<accession>K2KF24</accession>
<dbReference type="PROSITE" id="PS00409">
    <property type="entry name" value="PROKAR_NTER_METHYL"/>
    <property type="match status" value="1"/>
</dbReference>
<keyword evidence="6 11" id="KW-0812">Transmembrane</keyword>
<dbReference type="Pfam" id="PF12019">
    <property type="entry name" value="GspH"/>
    <property type="match status" value="1"/>
</dbReference>